<feature type="region of interest" description="Disordered" evidence="2">
    <location>
        <begin position="1"/>
        <end position="31"/>
    </location>
</feature>
<reference evidence="3" key="1">
    <citation type="submission" date="2021-03" db="EMBL/GenBank/DDBJ databases">
        <authorList>
            <person name="Jaffe A."/>
        </authorList>
    </citation>
    <scope>NUCLEOTIDE SEQUENCE</scope>
    <source>
        <strain evidence="3">RIFCSPLOWO2_01_FULL_AR10_48_17</strain>
    </source>
</reference>
<name>A0A8T4L2H4_9ARCH</name>
<evidence type="ECO:0000313" key="3">
    <source>
        <dbReference type="EMBL" id="MBS3061463.1"/>
    </source>
</evidence>
<comment type="caution">
    <text evidence="3">The sequence shown here is derived from an EMBL/GenBank/DDBJ whole genome shotgun (WGS) entry which is preliminary data.</text>
</comment>
<organism evidence="3 4">
    <name type="scientific">Candidatus Iainarchaeum sp</name>
    <dbReference type="NCBI Taxonomy" id="3101447"/>
    <lineage>
        <taxon>Archaea</taxon>
        <taxon>Candidatus Iainarchaeota</taxon>
        <taxon>Candidatus Iainarchaeia</taxon>
        <taxon>Candidatus Iainarchaeales</taxon>
        <taxon>Candidatus Iainarchaeaceae</taxon>
        <taxon>Candidatus Iainarchaeum</taxon>
    </lineage>
</organism>
<proteinExistence type="predicted"/>
<protein>
    <submittedName>
        <fullName evidence="3">Uncharacterized protein</fullName>
    </submittedName>
</protein>
<dbReference type="Proteomes" id="UP000675968">
    <property type="component" value="Unassembled WGS sequence"/>
</dbReference>
<evidence type="ECO:0000313" key="4">
    <source>
        <dbReference type="Proteomes" id="UP000675968"/>
    </source>
</evidence>
<evidence type="ECO:0000256" key="2">
    <source>
        <dbReference type="SAM" id="MobiDB-lite"/>
    </source>
</evidence>
<feature type="compositionally biased region" description="Polar residues" evidence="2">
    <location>
        <begin position="15"/>
        <end position="31"/>
    </location>
</feature>
<reference evidence="3" key="2">
    <citation type="submission" date="2021-05" db="EMBL/GenBank/DDBJ databases">
        <title>Protein family content uncovers lineage relationships and bacterial pathway maintenance mechanisms in DPANN archaea.</title>
        <authorList>
            <person name="Castelle C.J."/>
            <person name="Meheust R."/>
            <person name="Jaffe A.L."/>
            <person name="Seitz K."/>
            <person name="Gong X."/>
            <person name="Baker B.J."/>
            <person name="Banfield J.F."/>
        </authorList>
    </citation>
    <scope>NUCLEOTIDE SEQUENCE</scope>
    <source>
        <strain evidence="3">RIFCSPLOWO2_01_FULL_AR10_48_17</strain>
    </source>
</reference>
<sequence>MVHERRVQTAPPSQPASAGQTSRPASMPSQTQTATVFSQLQADIRALNSSVLILSQKMQYLVRNEKILGRNLIVLSKRIREIESNGIGGGQNSGVSVETAVLLKDLSAKVETQAQKMLELQNELSDVKEHYAKIEALKEMKYVIDTINPMDFITLKQFDELFEQKMKKRK</sequence>
<dbReference type="EMBL" id="JAGVWC010000009">
    <property type="protein sequence ID" value="MBS3061463.1"/>
    <property type="molecule type" value="Genomic_DNA"/>
</dbReference>
<accession>A0A8T4L2H4</accession>
<feature type="coiled-coil region" evidence="1">
    <location>
        <begin position="103"/>
        <end position="140"/>
    </location>
</feature>
<keyword evidence="1" id="KW-0175">Coiled coil</keyword>
<gene>
    <name evidence="3" type="ORF">J4215_02665</name>
</gene>
<evidence type="ECO:0000256" key="1">
    <source>
        <dbReference type="SAM" id="Coils"/>
    </source>
</evidence>
<dbReference type="AlphaFoldDB" id="A0A8T4L2H4"/>